<proteinExistence type="predicted"/>
<evidence type="ECO:0000313" key="2">
    <source>
        <dbReference type="EMBL" id="KAJ6636011.1"/>
    </source>
</evidence>
<dbReference type="AlphaFoldDB" id="A0A9Q0RXF5"/>
<accession>A0A9Q0RXF5</accession>
<name>A0A9Q0RXF5_9DIPT</name>
<evidence type="ECO:0000313" key="3">
    <source>
        <dbReference type="Proteomes" id="UP001151699"/>
    </source>
</evidence>
<reference evidence="2" key="1">
    <citation type="submission" date="2022-07" db="EMBL/GenBank/DDBJ databases">
        <authorList>
            <person name="Trinca V."/>
            <person name="Uliana J.V.C."/>
            <person name="Torres T.T."/>
            <person name="Ward R.J."/>
            <person name="Monesi N."/>
        </authorList>
    </citation>
    <scope>NUCLEOTIDE SEQUENCE</scope>
    <source>
        <strain evidence="2">HSMRA1968</strain>
        <tissue evidence="2">Whole embryos</tissue>
    </source>
</reference>
<feature type="compositionally biased region" description="Basic and acidic residues" evidence="1">
    <location>
        <begin position="160"/>
        <end position="175"/>
    </location>
</feature>
<protein>
    <submittedName>
        <fullName evidence="2">Uncharacterized protein</fullName>
    </submittedName>
</protein>
<feature type="non-terminal residue" evidence="2">
    <location>
        <position position="1"/>
    </location>
</feature>
<feature type="region of interest" description="Disordered" evidence="1">
    <location>
        <begin position="55"/>
        <end position="100"/>
    </location>
</feature>
<comment type="caution">
    <text evidence="2">The sequence shown here is derived from an EMBL/GenBank/DDBJ whole genome shotgun (WGS) entry which is preliminary data.</text>
</comment>
<feature type="region of interest" description="Disordered" evidence="1">
    <location>
        <begin position="133"/>
        <end position="175"/>
    </location>
</feature>
<evidence type="ECO:0000256" key="1">
    <source>
        <dbReference type="SAM" id="MobiDB-lite"/>
    </source>
</evidence>
<keyword evidence="3" id="KW-1185">Reference proteome</keyword>
<organism evidence="2 3">
    <name type="scientific">Pseudolycoriella hygida</name>
    <dbReference type="NCBI Taxonomy" id="35572"/>
    <lineage>
        <taxon>Eukaryota</taxon>
        <taxon>Metazoa</taxon>
        <taxon>Ecdysozoa</taxon>
        <taxon>Arthropoda</taxon>
        <taxon>Hexapoda</taxon>
        <taxon>Insecta</taxon>
        <taxon>Pterygota</taxon>
        <taxon>Neoptera</taxon>
        <taxon>Endopterygota</taxon>
        <taxon>Diptera</taxon>
        <taxon>Nematocera</taxon>
        <taxon>Sciaroidea</taxon>
        <taxon>Sciaridae</taxon>
        <taxon>Pseudolycoriella</taxon>
    </lineage>
</organism>
<dbReference type="Proteomes" id="UP001151699">
    <property type="component" value="Chromosome C"/>
</dbReference>
<feature type="non-terminal residue" evidence="2">
    <location>
        <position position="175"/>
    </location>
</feature>
<gene>
    <name evidence="2" type="ORF">Bhyg_14598</name>
</gene>
<sequence>RSKHKKSAPDLKCEGFLSILKEIINIARKRKNEKIRKCDKSKGSVEKIIRNKLEHIESSSASKPPHKDNFGDATELLMKSNDNSEQGNKRKRDAYALENRESWMSRREKRLYQRMLNRRKAIEFTIENIVSEERPLEDGEIVNSPKAVSLPTDTAEATDSVDRCKDESIQSGRPE</sequence>
<dbReference type="EMBL" id="WJQU01000004">
    <property type="protein sequence ID" value="KAJ6636011.1"/>
    <property type="molecule type" value="Genomic_DNA"/>
</dbReference>